<dbReference type="Proteomes" id="UP001595846">
    <property type="component" value="Unassembled WGS sequence"/>
</dbReference>
<keyword evidence="1" id="KW-0812">Transmembrane</keyword>
<keyword evidence="1" id="KW-1133">Transmembrane helix</keyword>
<gene>
    <name evidence="2" type="ORF">ACFOUR_02430</name>
</gene>
<feature type="transmembrane region" description="Helical" evidence="1">
    <location>
        <begin position="52"/>
        <end position="72"/>
    </location>
</feature>
<evidence type="ECO:0000256" key="1">
    <source>
        <dbReference type="SAM" id="Phobius"/>
    </source>
</evidence>
<feature type="transmembrane region" description="Helical" evidence="1">
    <location>
        <begin position="84"/>
        <end position="103"/>
    </location>
</feature>
<name>A0ABD5NKB8_9EURY</name>
<dbReference type="RefSeq" id="WP_256531841.1">
    <property type="nucleotide sequence ID" value="NZ_CP101824.1"/>
</dbReference>
<evidence type="ECO:0000313" key="3">
    <source>
        <dbReference type="Proteomes" id="UP001595846"/>
    </source>
</evidence>
<organism evidence="2 3">
    <name type="scientific">Halovivax cerinus</name>
    <dbReference type="NCBI Taxonomy" id="1487865"/>
    <lineage>
        <taxon>Archaea</taxon>
        <taxon>Methanobacteriati</taxon>
        <taxon>Methanobacteriota</taxon>
        <taxon>Stenosarchaea group</taxon>
        <taxon>Halobacteria</taxon>
        <taxon>Halobacteriales</taxon>
        <taxon>Natrialbaceae</taxon>
        <taxon>Halovivax</taxon>
    </lineage>
</organism>
<feature type="transmembrane region" description="Helical" evidence="1">
    <location>
        <begin position="12"/>
        <end position="32"/>
    </location>
</feature>
<evidence type="ECO:0000313" key="2">
    <source>
        <dbReference type="EMBL" id="MFC3957230.1"/>
    </source>
</evidence>
<protein>
    <submittedName>
        <fullName evidence="2">Uncharacterized protein</fullName>
    </submittedName>
</protein>
<dbReference type="AlphaFoldDB" id="A0ABD5NKB8"/>
<keyword evidence="3" id="KW-1185">Reference proteome</keyword>
<sequence length="108" mass="11215">MAGWYLDRRIRTCVVVVLIVSVTFFYLPTIFFVDVTHSAAGFLAGRLGGTTLKGVISGFVGGLLVAAGWLALTTITGDLSGATLLSIALIPFYTTLFGTIGGATGKVV</sequence>
<dbReference type="EMBL" id="JBHSAQ010000001">
    <property type="protein sequence ID" value="MFC3957230.1"/>
    <property type="molecule type" value="Genomic_DNA"/>
</dbReference>
<reference evidence="2 3" key="1">
    <citation type="journal article" date="2019" name="Int. J. Syst. Evol. Microbiol.">
        <title>The Global Catalogue of Microorganisms (GCM) 10K type strain sequencing project: providing services to taxonomists for standard genome sequencing and annotation.</title>
        <authorList>
            <consortium name="The Broad Institute Genomics Platform"/>
            <consortium name="The Broad Institute Genome Sequencing Center for Infectious Disease"/>
            <person name="Wu L."/>
            <person name="Ma J."/>
        </authorList>
    </citation>
    <scope>NUCLEOTIDE SEQUENCE [LARGE SCALE GENOMIC DNA]</scope>
    <source>
        <strain evidence="2 3">IBRC-M 10256</strain>
    </source>
</reference>
<dbReference type="GeneID" id="73904603"/>
<accession>A0ABD5NKB8</accession>
<keyword evidence="1" id="KW-0472">Membrane</keyword>
<comment type="caution">
    <text evidence="2">The sequence shown here is derived from an EMBL/GenBank/DDBJ whole genome shotgun (WGS) entry which is preliminary data.</text>
</comment>
<proteinExistence type="predicted"/>